<dbReference type="AlphaFoldDB" id="A0AA88GV10"/>
<organism evidence="1 2">
    <name type="scientific">Naegleria lovaniensis</name>
    <name type="common">Amoeba</name>
    <dbReference type="NCBI Taxonomy" id="51637"/>
    <lineage>
        <taxon>Eukaryota</taxon>
        <taxon>Discoba</taxon>
        <taxon>Heterolobosea</taxon>
        <taxon>Tetramitia</taxon>
        <taxon>Eutetramitia</taxon>
        <taxon>Vahlkampfiidae</taxon>
        <taxon>Naegleria</taxon>
    </lineage>
</organism>
<dbReference type="InterPro" id="IPR019410">
    <property type="entry name" value="Methyltransf_16"/>
</dbReference>
<dbReference type="RefSeq" id="XP_044550815.1">
    <property type="nucleotide sequence ID" value="XM_044691211.1"/>
</dbReference>
<evidence type="ECO:0000313" key="1">
    <source>
        <dbReference type="EMBL" id="KAG2386823.1"/>
    </source>
</evidence>
<comment type="caution">
    <text evidence="1">The sequence shown here is derived from an EMBL/GenBank/DDBJ whole genome shotgun (WGS) entry which is preliminary data.</text>
</comment>
<protein>
    <recommendedName>
        <fullName evidence="3">Methyltransferase</fullName>
    </recommendedName>
</protein>
<keyword evidence="2" id="KW-1185">Reference proteome</keyword>
<dbReference type="Proteomes" id="UP000816034">
    <property type="component" value="Unassembled WGS sequence"/>
</dbReference>
<proteinExistence type="predicted"/>
<dbReference type="GeneID" id="68094314"/>
<dbReference type="InterPro" id="IPR029063">
    <property type="entry name" value="SAM-dependent_MTases_sf"/>
</dbReference>
<dbReference type="PANTHER" id="PTHR14614">
    <property type="entry name" value="HEPATOCELLULAR CARCINOMA-ASSOCIATED ANTIGEN"/>
    <property type="match status" value="1"/>
</dbReference>
<dbReference type="Gene3D" id="3.40.50.150">
    <property type="entry name" value="Vaccinia Virus protein VP39"/>
    <property type="match status" value="1"/>
</dbReference>
<dbReference type="PANTHER" id="PTHR14614:SF159">
    <property type="entry name" value="METHYLTRANSFERASE"/>
    <property type="match status" value="1"/>
</dbReference>
<dbReference type="EMBL" id="PYSW02000014">
    <property type="protein sequence ID" value="KAG2386823.1"/>
    <property type="molecule type" value="Genomic_DNA"/>
</dbReference>
<sequence>MKNNRQKIGDPGINWAEAALGIGKNRRKTIGFGQYSKKTKEYEDEFYIREMSIIDAGIGCALWDAAIILTRYIYEFGDQVFANRNVMELGAGVALCGICASRFASKCYITDLPHLIDNMEYNLKTNSYFDDTDENTKCKSEKIKKYKQQMQQSGKVMELDWYKIYDEIPKALHQIANGETPCMEVPEKCEIIIGSELTYTGDEQTVEALMKVIDTFLDEKGVFLEILSDDRDGVSYFVDQITNPERYNYVLRSFRVHSRYMGNFGTGQREETYKFYVLTRKENEEGDLFLKMCETMKNDL</sequence>
<gene>
    <name evidence="1" type="ORF">C9374_001858</name>
</gene>
<dbReference type="Pfam" id="PF10294">
    <property type="entry name" value="Methyltransf_16"/>
    <property type="match status" value="1"/>
</dbReference>
<reference evidence="1 2" key="1">
    <citation type="journal article" date="2018" name="BMC Genomics">
        <title>The genome of Naegleria lovaniensis, the basis for a comparative approach to unravel pathogenicity factors of the human pathogenic amoeba N. fowleri.</title>
        <authorList>
            <person name="Liechti N."/>
            <person name="Schurch N."/>
            <person name="Bruggmann R."/>
            <person name="Wittwer M."/>
        </authorList>
    </citation>
    <scope>NUCLEOTIDE SEQUENCE [LARGE SCALE GENOMIC DNA]</scope>
    <source>
        <strain evidence="1 2">ATCC 30569</strain>
    </source>
</reference>
<evidence type="ECO:0000313" key="2">
    <source>
        <dbReference type="Proteomes" id="UP000816034"/>
    </source>
</evidence>
<accession>A0AA88GV10</accession>
<evidence type="ECO:0008006" key="3">
    <source>
        <dbReference type="Google" id="ProtNLM"/>
    </source>
</evidence>
<name>A0AA88GV10_NAELO</name>